<dbReference type="OrthoDB" id="10250504at2759"/>
<dbReference type="InterPro" id="IPR045113">
    <property type="entry name" value="Rpb7-like"/>
</dbReference>
<protein>
    <recommendedName>
        <fullName evidence="5">DNA-directed RNA polymerase subunit</fullName>
    </recommendedName>
</protein>
<dbReference type="GO" id="GO:0006362">
    <property type="term" value="P:transcription elongation by RNA polymerase I"/>
    <property type="evidence" value="ECO:0007669"/>
    <property type="project" value="TreeGrafter"/>
</dbReference>
<comment type="function">
    <text evidence="5">DNA-dependent RNA polymerase which catalyzes the transcription of DNA into RNA using the four ribonucleoside triphosphates as substrates.</text>
</comment>
<dbReference type="Gene3D" id="3.30.1490.120">
    <property type="entry name" value="RNA polymerase Rpb7-like, N-terminal domain"/>
    <property type="match status" value="1"/>
</dbReference>
<evidence type="ECO:0000256" key="4">
    <source>
        <dbReference type="ARBA" id="ARBA00023242"/>
    </source>
</evidence>
<evidence type="ECO:0000256" key="2">
    <source>
        <dbReference type="ARBA" id="ARBA00022478"/>
    </source>
</evidence>
<dbReference type="GO" id="GO:0005736">
    <property type="term" value="C:RNA polymerase I complex"/>
    <property type="evidence" value="ECO:0007669"/>
    <property type="project" value="TreeGrafter"/>
</dbReference>
<feature type="compositionally biased region" description="Basic residues" evidence="6">
    <location>
        <begin position="220"/>
        <end position="229"/>
    </location>
</feature>
<dbReference type="Gramene" id="RZC44796">
    <property type="protein sequence ID" value="RZC44796"/>
    <property type="gene ID" value="C5167_037748"/>
</dbReference>
<gene>
    <name evidence="7" type="ORF">C5167_037748</name>
</gene>
<dbReference type="OMA" id="HTGSIHW"/>
<keyword evidence="2 5" id="KW-0240">DNA-directed RNA polymerase</keyword>
<keyword evidence="8" id="KW-1185">Reference proteome</keyword>
<comment type="subcellular location">
    <subcellularLocation>
        <location evidence="1 5">Nucleus</location>
    </subcellularLocation>
</comment>
<dbReference type="FunFam" id="3.30.1490.120:FF:000006">
    <property type="entry name" value="DNA-directed RNA polymerase"/>
    <property type="match status" value="1"/>
</dbReference>
<sequence>MEGLRTSKANLVVYIHPSKANKVSQAILRELSSLLFKFNEIFDGVVLAYDVGVRNETARILPGVHPFFGVKLTAELLLFSPKPDMLVEGKVVRIGEDSINLVVLAFSSVSILQEDIRKDFRYKIKHGEELLASRSHKRHMIKVGSTVRFLVKSFDEEILHISGSLIPSHTGNVDWLDKHVEEGSQSESRSIKRERETSKVKAGLDSEVHSEDTTMNSERRRSKKSKRGD</sequence>
<evidence type="ECO:0000313" key="7">
    <source>
        <dbReference type="EMBL" id="RZC44796.1"/>
    </source>
</evidence>
<name>A0A4Y7I9T4_PAPSO</name>
<dbReference type="InterPro" id="IPR036898">
    <property type="entry name" value="RNA_pol_Rpb7-like_N_sf"/>
</dbReference>
<proteinExistence type="predicted"/>
<evidence type="ECO:0000256" key="1">
    <source>
        <dbReference type="ARBA" id="ARBA00004123"/>
    </source>
</evidence>
<feature type="region of interest" description="Disordered" evidence="6">
    <location>
        <begin position="181"/>
        <end position="229"/>
    </location>
</feature>
<dbReference type="EMBL" id="CM010715">
    <property type="protein sequence ID" value="RZC44796.1"/>
    <property type="molecule type" value="Genomic_DNA"/>
</dbReference>
<dbReference type="GO" id="GO:0006352">
    <property type="term" value="P:DNA-templated transcription initiation"/>
    <property type="evidence" value="ECO:0007669"/>
    <property type="project" value="UniProtKB-UniRule"/>
</dbReference>
<keyword evidence="4 5" id="KW-0539">Nucleus</keyword>
<dbReference type="PANTHER" id="PTHR12709">
    <property type="entry name" value="DNA-DIRECTED RNA POLYMERASE II, III"/>
    <property type="match status" value="1"/>
</dbReference>
<evidence type="ECO:0000256" key="3">
    <source>
        <dbReference type="ARBA" id="ARBA00023163"/>
    </source>
</evidence>
<organism evidence="7 8">
    <name type="scientific">Papaver somniferum</name>
    <name type="common">Opium poppy</name>
    <dbReference type="NCBI Taxonomy" id="3469"/>
    <lineage>
        <taxon>Eukaryota</taxon>
        <taxon>Viridiplantae</taxon>
        <taxon>Streptophyta</taxon>
        <taxon>Embryophyta</taxon>
        <taxon>Tracheophyta</taxon>
        <taxon>Spermatophyta</taxon>
        <taxon>Magnoliopsida</taxon>
        <taxon>Ranunculales</taxon>
        <taxon>Papaveraceae</taxon>
        <taxon>Papaveroideae</taxon>
        <taxon>Papaver</taxon>
    </lineage>
</organism>
<accession>A0A4Y7I9T4</accession>
<reference evidence="7 8" key="1">
    <citation type="journal article" date="2018" name="Science">
        <title>The opium poppy genome and morphinan production.</title>
        <authorList>
            <person name="Guo L."/>
            <person name="Winzer T."/>
            <person name="Yang X."/>
            <person name="Li Y."/>
            <person name="Ning Z."/>
            <person name="He Z."/>
            <person name="Teodor R."/>
            <person name="Lu Y."/>
            <person name="Bowser T.A."/>
            <person name="Graham I.A."/>
            <person name="Ye K."/>
        </authorList>
    </citation>
    <scope>NUCLEOTIDE SEQUENCE [LARGE SCALE GENOMIC DNA]</scope>
    <source>
        <strain evidence="8">cv. HN1</strain>
        <tissue evidence="7">Leaves</tissue>
    </source>
</reference>
<evidence type="ECO:0000256" key="6">
    <source>
        <dbReference type="SAM" id="MobiDB-lite"/>
    </source>
</evidence>
<feature type="compositionally biased region" description="Basic and acidic residues" evidence="6">
    <location>
        <begin position="189"/>
        <end position="212"/>
    </location>
</feature>
<evidence type="ECO:0000256" key="5">
    <source>
        <dbReference type="RuleBase" id="RU369086"/>
    </source>
</evidence>
<dbReference type="AlphaFoldDB" id="A0A4Y7I9T4"/>
<dbReference type="Gene3D" id="2.40.50.1060">
    <property type="match status" value="1"/>
</dbReference>
<dbReference type="Proteomes" id="UP000316621">
    <property type="component" value="Chromosome 1"/>
</dbReference>
<dbReference type="PANTHER" id="PTHR12709:SF5">
    <property type="entry name" value="DNA-DIRECTED RNA POLYMERASE I SUBUNIT RPA43"/>
    <property type="match status" value="1"/>
</dbReference>
<dbReference type="STRING" id="3469.A0A4Y7I9T4"/>
<evidence type="ECO:0000313" key="8">
    <source>
        <dbReference type="Proteomes" id="UP000316621"/>
    </source>
</evidence>
<keyword evidence="3 5" id="KW-0804">Transcription</keyword>